<dbReference type="GO" id="GO:0004674">
    <property type="term" value="F:protein serine/threonine kinase activity"/>
    <property type="evidence" value="ECO:0007669"/>
    <property type="project" value="UniProtKB-KW"/>
</dbReference>
<evidence type="ECO:0000313" key="8">
    <source>
        <dbReference type="EMBL" id="SNS94837.1"/>
    </source>
</evidence>
<dbReference type="AlphaFoldDB" id="A0A239IMM3"/>
<dbReference type="PANTHER" id="PTHR43289:SF6">
    <property type="entry name" value="SERINE_THREONINE-PROTEIN KINASE NEKL-3"/>
    <property type="match status" value="1"/>
</dbReference>
<evidence type="ECO:0000256" key="1">
    <source>
        <dbReference type="ARBA" id="ARBA00012513"/>
    </source>
</evidence>
<dbReference type="EMBL" id="FZNR01000030">
    <property type="protein sequence ID" value="SNS94837.1"/>
    <property type="molecule type" value="Genomic_DNA"/>
</dbReference>
<keyword evidence="5 8" id="KW-0418">Kinase</keyword>
<dbReference type="InterPro" id="IPR000719">
    <property type="entry name" value="Prot_kinase_dom"/>
</dbReference>
<sequence length="515" mass="55303">MERHACTVRVPTGYVVGRWRVGHSLASGSWSSVYTAERVDAAEPREAALKFIPTGTLTARQLSHLADMTNREIALLRQADHPGLIRVLDILVIDDPADPALDGVTVLALELATGSTATALERAGGAGLTQAPRIIADICGAVAYLHRKGWVHGDLKPSNILLMPDGSARLADFGLAAQIDGTHAYLPPGGTSDYMPPERWAEPVQSRGTVVRQTADLWALGVTACQLLTGRLPFPGVTARARASAAAAYATGKGALDLPGGLTEPWRRFITDCLAPDHATRKRYDAASMHRRALETNAAARASTRRFGKVASRGAVLTASLLGVVTATATLAWALPTGEPETGPVRPVPSRYDGYFRTDADIPPAYYDLIVAAGTMCPADRAVTPLLVAAMLKAESDFDPDLSDPAGDEYGIARWTPRVLKYYLPAGQRDRVPQPPFPPEMSIPAVGRYLCWMAPRLEEVPGDPAENLAAAYRTSADVVRKAGGVPRSRPELVRYIDRLHTYLSRYRPVTIGTPA</sequence>
<dbReference type="SUPFAM" id="SSF53955">
    <property type="entry name" value="Lysozyme-like"/>
    <property type="match status" value="1"/>
</dbReference>
<gene>
    <name evidence="8" type="ORF">SAMN06264365_13028</name>
</gene>
<evidence type="ECO:0000256" key="5">
    <source>
        <dbReference type="ARBA" id="ARBA00022777"/>
    </source>
</evidence>
<evidence type="ECO:0000256" key="3">
    <source>
        <dbReference type="ARBA" id="ARBA00022679"/>
    </source>
</evidence>
<reference evidence="8 9" key="1">
    <citation type="submission" date="2017-06" db="EMBL/GenBank/DDBJ databases">
        <authorList>
            <person name="Kim H.J."/>
            <person name="Triplett B.A."/>
        </authorList>
    </citation>
    <scope>NUCLEOTIDE SEQUENCE [LARGE SCALE GENOMIC DNA]</scope>
    <source>
        <strain evidence="8 9">DSM 43151</strain>
    </source>
</reference>
<evidence type="ECO:0000256" key="6">
    <source>
        <dbReference type="ARBA" id="ARBA00022840"/>
    </source>
</evidence>
<dbReference type="InterPro" id="IPR023346">
    <property type="entry name" value="Lysozyme-like_dom_sf"/>
</dbReference>
<keyword evidence="3" id="KW-0808">Transferase</keyword>
<evidence type="ECO:0000256" key="2">
    <source>
        <dbReference type="ARBA" id="ARBA00022527"/>
    </source>
</evidence>
<dbReference type="EC" id="2.7.11.1" evidence="1"/>
<keyword evidence="9" id="KW-1185">Reference proteome</keyword>
<keyword evidence="6" id="KW-0067">ATP-binding</keyword>
<evidence type="ECO:0000256" key="4">
    <source>
        <dbReference type="ARBA" id="ARBA00022741"/>
    </source>
</evidence>
<accession>A0A239IMM3</accession>
<feature type="domain" description="Protein kinase" evidence="7">
    <location>
        <begin position="19"/>
        <end position="293"/>
    </location>
</feature>
<organism evidence="8 9">
    <name type="scientific">Actinoplanes regularis</name>
    <dbReference type="NCBI Taxonomy" id="52697"/>
    <lineage>
        <taxon>Bacteria</taxon>
        <taxon>Bacillati</taxon>
        <taxon>Actinomycetota</taxon>
        <taxon>Actinomycetes</taxon>
        <taxon>Micromonosporales</taxon>
        <taxon>Micromonosporaceae</taxon>
        <taxon>Actinoplanes</taxon>
    </lineage>
</organism>
<dbReference type="GO" id="GO:0005524">
    <property type="term" value="F:ATP binding"/>
    <property type="evidence" value="ECO:0007669"/>
    <property type="project" value="UniProtKB-KW"/>
</dbReference>
<proteinExistence type="predicted"/>
<dbReference type="CDD" id="cd14014">
    <property type="entry name" value="STKc_PknB_like"/>
    <property type="match status" value="1"/>
</dbReference>
<dbReference type="CDD" id="cd00254">
    <property type="entry name" value="LT-like"/>
    <property type="match status" value="1"/>
</dbReference>
<dbReference type="SUPFAM" id="SSF56112">
    <property type="entry name" value="Protein kinase-like (PK-like)"/>
    <property type="match status" value="1"/>
</dbReference>
<dbReference type="Gene3D" id="1.10.530.10">
    <property type="match status" value="1"/>
</dbReference>
<protein>
    <recommendedName>
        <fullName evidence="1">non-specific serine/threonine protein kinase</fullName>
        <ecNumber evidence="1">2.7.11.1</ecNumber>
    </recommendedName>
</protein>
<dbReference type="Gene3D" id="1.10.510.10">
    <property type="entry name" value="Transferase(Phosphotransferase) domain 1"/>
    <property type="match status" value="1"/>
</dbReference>
<keyword evidence="4" id="KW-0547">Nucleotide-binding</keyword>
<dbReference type="Proteomes" id="UP000198415">
    <property type="component" value="Unassembled WGS sequence"/>
</dbReference>
<evidence type="ECO:0000313" key="9">
    <source>
        <dbReference type="Proteomes" id="UP000198415"/>
    </source>
</evidence>
<evidence type="ECO:0000259" key="7">
    <source>
        <dbReference type="PROSITE" id="PS50011"/>
    </source>
</evidence>
<name>A0A239IMM3_9ACTN</name>
<keyword evidence="2 8" id="KW-0723">Serine/threonine-protein kinase</keyword>
<dbReference type="RefSeq" id="WP_089298621.1">
    <property type="nucleotide sequence ID" value="NZ_BOMU01000111.1"/>
</dbReference>
<dbReference type="InterPro" id="IPR011009">
    <property type="entry name" value="Kinase-like_dom_sf"/>
</dbReference>
<dbReference type="PANTHER" id="PTHR43289">
    <property type="entry name" value="MITOGEN-ACTIVATED PROTEIN KINASE KINASE KINASE 20-RELATED"/>
    <property type="match status" value="1"/>
</dbReference>
<dbReference type="PROSITE" id="PS50011">
    <property type="entry name" value="PROTEIN_KINASE_DOM"/>
    <property type="match status" value="1"/>
</dbReference>
<dbReference type="SMART" id="SM00220">
    <property type="entry name" value="S_TKc"/>
    <property type="match status" value="1"/>
</dbReference>
<dbReference type="Pfam" id="PF00069">
    <property type="entry name" value="Pkinase"/>
    <property type="match status" value="1"/>
</dbReference>
<dbReference type="OrthoDB" id="5241055at2"/>